<evidence type="ECO:0000313" key="2">
    <source>
        <dbReference type="EMBL" id="PWR21529.1"/>
    </source>
</evidence>
<keyword evidence="3" id="KW-1185">Reference proteome</keyword>
<dbReference type="RefSeq" id="WP_109920174.1">
    <property type="nucleotide sequence ID" value="NZ_QGLF01000002.1"/>
</dbReference>
<feature type="domain" description="Transposase TnpC homeodomain" evidence="1">
    <location>
        <begin position="48"/>
        <end position="66"/>
    </location>
</feature>
<gene>
    <name evidence="2" type="ORF">DKG75_05840</name>
</gene>
<sequence>MVDYAMSLETASLPQASAALQAFALALQAELKAVKAAARLRSLEMEKLKIQLARLRRMQFGQSSERLGHL</sequence>
<proteinExistence type="predicted"/>
<dbReference type="Proteomes" id="UP000246077">
    <property type="component" value="Unassembled WGS sequence"/>
</dbReference>
<dbReference type="InterPro" id="IPR024463">
    <property type="entry name" value="Transposase_TnpC_homeodom"/>
</dbReference>
<dbReference type="OrthoDB" id="9794514at2"/>
<evidence type="ECO:0000259" key="1">
    <source>
        <dbReference type="Pfam" id="PF13007"/>
    </source>
</evidence>
<dbReference type="EMBL" id="QGLF01000002">
    <property type="protein sequence ID" value="PWR21529.1"/>
    <property type="molecule type" value="Genomic_DNA"/>
</dbReference>
<dbReference type="Pfam" id="PF13007">
    <property type="entry name" value="LZ_Tnp_IS66"/>
    <property type="match status" value="1"/>
</dbReference>
<organism evidence="2 3">
    <name type="scientific">Zavarzinia compransoris</name>
    <dbReference type="NCBI Taxonomy" id="1264899"/>
    <lineage>
        <taxon>Bacteria</taxon>
        <taxon>Pseudomonadati</taxon>
        <taxon>Pseudomonadota</taxon>
        <taxon>Alphaproteobacteria</taxon>
        <taxon>Rhodospirillales</taxon>
        <taxon>Zavarziniaceae</taxon>
        <taxon>Zavarzinia</taxon>
    </lineage>
</organism>
<dbReference type="AlphaFoldDB" id="A0A317E3G7"/>
<evidence type="ECO:0000313" key="3">
    <source>
        <dbReference type="Proteomes" id="UP000246077"/>
    </source>
</evidence>
<protein>
    <recommendedName>
        <fullName evidence="1">Transposase TnpC homeodomain domain-containing protein</fullName>
    </recommendedName>
</protein>
<reference evidence="3" key="1">
    <citation type="submission" date="2018-05" db="EMBL/GenBank/DDBJ databases">
        <title>Zavarzinia sp. HR-AS.</title>
        <authorList>
            <person name="Lee Y."/>
            <person name="Jeon C.O."/>
        </authorList>
    </citation>
    <scope>NUCLEOTIDE SEQUENCE [LARGE SCALE GENOMIC DNA]</scope>
    <source>
        <strain evidence="3">DSM 1231</strain>
    </source>
</reference>
<comment type="caution">
    <text evidence="2">The sequence shown here is derived from an EMBL/GenBank/DDBJ whole genome shotgun (WGS) entry which is preliminary data.</text>
</comment>
<name>A0A317E3G7_9PROT</name>
<accession>A0A317E3G7</accession>